<reference evidence="2 3" key="1">
    <citation type="submission" date="2017-12" db="EMBL/GenBank/DDBJ databases">
        <title>Bifidobacterium longum APC/DPC strains.</title>
        <authorList>
            <person name="Arboleya S."/>
        </authorList>
    </citation>
    <scope>NUCLEOTIDE SEQUENCE [LARGE SCALE GENOMIC DNA]</scope>
    <source>
        <strain evidence="2 3">APC1503</strain>
    </source>
</reference>
<dbReference type="EMBL" id="PJDT01000009">
    <property type="protein sequence ID" value="PKC90508.1"/>
    <property type="molecule type" value="Genomic_DNA"/>
</dbReference>
<sequence length="134" mass="15001">MGWFTDEIEHSDRYRVLLDVSDHLWRGGDDLVLQVGGPVSGFWIGYLAGLATLPAVAVLVFLGLVVSALLPAAYGWECCCCGETIITERDSHPVPGLIAWARFRAHRLTKRHRINHRAWVKAGKPCIDWKPVVR</sequence>
<name>A0A2N0T3A6_BIFLN</name>
<dbReference type="Proteomes" id="UP000232654">
    <property type="component" value="Unassembled WGS sequence"/>
</dbReference>
<evidence type="ECO:0000313" key="2">
    <source>
        <dbReference type="EMBL" id="PKC90508.1"/>
    </source>
</evidence>
<proteinExistence type="predicted"/>
<protein>
    <submittedName>
        <fullName evidence="2">Uncharacterized protein</fullName>
    </submittedName>
</protein>
<keyword evidence="1" id="KW-1133">Transmembrane helix</keyword>
<dbReference type="AlphaFoldDB" id="A0A2N0T3A6"/>
<accession>A0A2N0T3A6</accession>
<comment type="caution">
    <text evidence="2">The sequence shown here is derived from an EMBL/GenBank/DDBJ whole genome shotgun (WGS) entry which is preliminary data.</text>
</comment>
<gene>
    <name evidence="2" type="ORF">APC1503_0387</name>
</gene>
<keyword evidence="1" id="KW-0472">Membrane</keyword>
<keyword evidence="1" id="KW-0812">Transmembrane</keyword>
<evidence type="ECO:0000313" key="3">
    <source>
        <dbReference type="Proteomes" id="UP000232654"/>
    </source>
</evidence>
<evidence type="ECO:0000256" key="1">
    <source>
        <dbReference type="SAM" id="Phobius"/>
    </source>
</evidence>
<feature type="transmembrane region" description="Helical" evidence="1">
    <location>
        <begin position="43"/>
        <end position="66"/>
    </location>
</feature>
<organism evidence="2 3">
    <name type="scientific">Bifidobacterium longum</name>
    <dbReference type="NCBI Taxonomy" id="216816"/>
    <lineage>
        <taxon>Bacteria</taxon>
        <taxon>Bacillati</taxon>
        <taxon>Actinomycetota</taxon>
        <taxon>Actinomycetes</taxon>
        <taxon>Bifidobacteriales</taxon>
        <taxon>Bifidobacteriaceae</taxon>
        <taxon>Bifidobacterium</taxon>
    </lineage>
</organism>